<evidence type="ECO:0000256" key="12">
    <source>
        <dbReference type="ARBA" id="ARBA00023136"/>
    </source>
</evidence>
<evidence type="ECO:0000256" key="11">
    <source>
        <dbReference type="ARBA" id="ARBA00022998"/>
    </source>
</evidence>
<dbReference type="InterPro" id="IPR029787">
    <property type="entry name" value="Nucleotide_cyclase"/>
</dbReference>
<gene>
    <name evidence="21" type="ORF">CH357_10960</name>
</gene>
<feature type="transmembrane region" description="Helical" evidence="18">
    <location>
        <begin position="279"/>
        <end position="297"/>
    </location>
</feature>
<dbReference type="GO" id="GO:0006171">
    <property type="term" value="P:cAMP biosynthetic process"/>
    <property type="evidence" value="ECO:0007669"/>
    <property type="project" value="UniProtKB-KW"/>
</dbReference>
<evidence type="ECO:0000256" key="6">
    <source>
        <dbReference type="ARBA" id="ARBA00022723"/>
    </source>
</evidence>
<dbReference type="EMBL" id="NPDN01000005">
    <property type="protein sequence ID" value="PJZ25431.1"/>
    <property type="molecule type" value="Genomic_DNA"/>
</dbReference>
<keyword evidence="22" id="KW-1185">Reference proteome</keyword>
<evidence type="ECO:0000256" key="19">
    <source>
        <dbReference type="SAM" id="SignalP"/>
    </source>
</evidence>
<comment type="subcellular location">
    <subcellularLocation>
        <location evidence="2">Membrane</location>
    </subcellularLocation>
</comment>
<dbReference type="PROSITE" id="PS00452">
    <property type="entry name" value="GUANYLATE_CYCLASE_1"/>
    <property type="match status" value="1"/>
</dbReference>
<evidence type="ECO:0000256" key="5">
    <source>
        <dbReference type="ARBA" id="ARBA00022692"/>
    </source>
</evidence>
<comment type="caution">
    <text evidence="21">The sequence shown here is derived from an EMBL/GenBank/DDBJ whole genome shotgun (WGS) entry which is preliminary data.</text>
</comment>
<keyword evidence="8" id="KW-0067">ATP-binding</keyword>
<dbReference type="InterPro" id="IPR050401">
    <property type="entry name" value="Cyclic_nucleotide_synthase"/>
</dbReference>
<reference evidence="21 22" key="1">
    <citation type="submission" date="2017-07" db="EMBL/GenBank/DDBJ databases">
        <title>Leptospira spp. isolated from tropical soils.</title>
        <authorList>
            <person name="Thibeaux R."/>
            <person name="Iraola G."/>
            <person name="Ferres I."/>
            <person name="Bierque E."/>
            <person name="Girault D."/>
            <person name="Soupe-Gilbert M.-E."/>
            <person name="Picardeau M."/>
            <person name="Goarant C."/>
        </authorList>
    </citation>
    <scope>NUCLEOTIDE SEQUENCE [LARGE SCALE GENOMIC DNA]</scope>
    <source>
        <strain evidence="21 22">MCA1-C-A1</strain>
    </source>
</reference>
<dbReference type="CDD" id="cd07302">
    <property type="entry name" value="CHD"/>
    <property type="match status" value="1"/>
</dbReference>
<dbReference type="GO" id="GO:0005524">
    <property type="term" value="F:ATP binding"/>
    <property type="evidence" value="ECO:0007669"/>
    <property type="project" value="UniProtKB-KW"/>
</dbReference>
<evidence type="ECO:0000256" key="4">
    <source>
        <dbReference type="ARBA" id="ARBA00021420"/>
    </source>
</evidence>
<dbReference type="PROSITE" id="PS51257">
    <property type="entry name" value="PROKAR_LIPOPROTEIN"/>
    <property type="match status" value="1"/>
</dbReference>
<evidence type="ECO:0000256" key="1">
    <source>
        <dbReference type="ARBA" id="ARBA00001593"/>
    </source>
</evidence>
<dbReference type="Pfam" id="PF00211">
    <property type="entry name" value="Guanylate_cyc"/>
    <property type="match status" value="1"/>
</dbReference>
<keyword evidence="6" id="KW-0479">Metal-binding</keyword>
<keyword evidence="19" id="KW-0732">Signal</keyword>
<evidence type="ECO:0000256" key="9">
    <source>
        <dbReference type="ARBA" id="ARBA00022842"/>
    </source>
</evidence>
<dbReference type="PROSITE" id="PS50125">
    <property type="entry name" value="GUANYLATE_CYCLASE_2"/>
    <property type="match status" value="1"/>
</dbReference>
<organism evidence="21 22">
    <name type="scientific">Leptospira hartskeerlii</name>
    <dbReference type="NCBI Taxonomy" id="2023177"/>
    <lineage>
        <taxon>Bacteria</taxon>
        <taxon>Pseudomonadati</taxon>
        <taxon>Spirochaetota</taxon>
        <taxon>Spirochaetia</taxon>
        <taxon>Leptospirales</taxon>
        <taxon>Leptospiraceae</taxon>
        <taxon>Leptospira</taxon>
    </lineage>
</organism>
<proteinExistence type="inferred from homology"/>
<dbReference type="FunFam" id="3.30.70.1230:FF:000033">
    <property type="entry name" value="Adenylate cyclase"/>
    <property type="match status" value="1"/>
</dbReference>
<keyword evidence="11" id="KW-0115">cAMP biosynthesis</keyword>
<comment type="subunit">
    <text evidence="16">Homodimer. Can also exist as monomer.</text>
</comment>
<dbReference type="GO" id="GO:0004016">
    <property type="term" value="F:adenylate cyclase activity"/>
    <property type="evidence" value="ECO:0007669"/>
    <property type="project" value="UniProtKB-EC"/>
</dbReference>
<dbReference type="SUPFAM" id="SSF55073">
    <property type="entry name" value="Nucleotide cyclase"/>
    <property type="match status" value="1"/>
</dbReference>
<feature type="signal peptide" evidence="19">
    <location>
        <begin position="1"/>
        <end position="29"/>
    </location>
</feature>
<comment type="catalytic activity">
    <reaction evidence="1">
        <text>ATP = 3',5'-cyclic AMP + diphosphate</text>
        <dbReference type="Rhea" id="RHEA:15389"/>
        <dbReference type="ChEBI" id="CHEBI:30616"/>
        <dbReference type="ChEBI" id="CHEBI:33019"/>
        <dbReference type="ChEBI" id="CHEBI:58165"/>
        <dbReference type="EC" id="4.6.1.1"/>
    </reaction>
</comment>
<feature type="chain" id="PRO_5014922632" description="Adenylate cyclase" evidence="19">
    <location>
        <begin position="30"/>
        <end position="682"/>
    </location>
</feature>
<dbReference type="RefSeq" id="WP_100706777.1">
    <property type="nucleotide sequence ID" value="NZ_NPDL01000008.1"/>
</dbReference>
<evidence type="ECO:0000256" key="3">
    <source>
        <dbReference type="ARBA" id="ARBA00012201"/>
    </source>
</evidence>
<dbReference type="Pfam" id="PF07695">
    <property type="entry name" value="7TMR-DISM_7TM"/>
    <property type="match status" value="1"/>
</dbReference>
<dbReference type="InterPro" id="IPR001054">
    <property type="entry name" value="A/G_cyclase"/>
</dbReference>
<accession>A0A2M9XCI2</accession>
<dbReference type="Gene3D" id="6.10.250.780">
    <property type="match status" value="1"/>
</dbReference>
<dbReference type="PANTHER" id="PTHR11920:SF335">
    <property type="entry name" value="GUANYLATE CYCLASE"/>
    <property type="match status" value="1"/>
</dbReference>
<keyword evidence="12 18" id="KW-0472">Membrane</keyword>
<evidence type="ECO:0000256" key="7">
    <source>
        <dbReference type="ARBA" id="ARBA00022741"/>
    </source>
</evidence>
<dbReference type="EC" id="4.6.1.1" evidence="3"/>
<evidence type="ECO:0000256" key="18">
    <source>
        <dbReference type="SAM" id="Phobius"/>
    </source>
</evidence>
<dbReference type="GO" id="GO:0005886">
    <property type="term" value="C:plasma membrane"/>
    <property type="evidence" value="ECO:0007669"/>
    <property type="project" value="UniProtKB-ARBA"/>
</dbReference>
<keyword evidence="7" id="KW-0547">Nucleotide-binding</keyword>
<evidence type="ECO:0000313" key="22">
    <source>
        <dbReference type="Proteomes" id="UP000232196"/>
    </source>
</evidence>
<feature type="transmembrane region" description="Helical" evidence="18">
    <location>
        <begin position="364"/>
        <end position="384"/>
    </location>
</feature>
<dbReference type="SMART" id="SM00044">
    <property type="entry name" value="CYCc"/>
    <property type="match status" value="1"/>
</dbReference>
<evidence type="ECO:0000259" key="20">
    <source>
        <dbReference type="PROSITE" id="PS50125"/>
    </source>
</evidence>
<feature type="transmembrane region" description="Helical" evidence="18">
    <location>
        <begin position="334"/>
        <end position="355"/>
    </location>
</feature>
<comment type="similarity">
    <text evidence="17">Belongs to the adenylyl cyclase class-4/guanylyl cyclase family.</text>
</comment>
<evidence type="ECO:0000256" key="16">
    <source>
        <dbReference type="ARBA" id="ARBA00064436"/>
    </source>
</evidence>
<evidence type="ECO:0000313" key="21">
    <source>
        <dbReference type="EMBL" id="PJZ25431.1"/>
    </source>
</evidence>
<keyword evidence="13 17" id="KW-0456">Lyase</keyword>
<dbReference type="Gene3D" id="3.30.70.1230">
    <property type="entry name" value="Nucleotide cyclase"/>
    <property type="match status" value="1"/>
</dbReference>
<evidence type="ECO:0000256" key="14">
    <source>
        <dbReference type="ARBA" id="ARBA00032597"/>
    </source>
</evidence>
<feature type="domain" description="Guanylate cyclase" evidence="20">
    <location>
        <begin position="474"/>
        <end position="605"/>
    </location>
</feature>
<keyword evidence="10 18" id="KW-1133">Transmembrane helix</keyword>
<name>A0A2M9XCI2_9LEPT</name>
<keyword evidence="5 18" id="KW-0812">Transmembrane</keyword>
<evidence type="ECO:0000256" key="17">
    <source>
        <dbReference type="RuleBase" id="RU000405"/>
    </source>
</evidence>
<feature type="transmembrane region" description="Helical" evidence="18">
    <location>
        <begin position="214"/>
        <end position="233"/>
    </location>
</feature>
<dbReference type="PANTHER" id="PTHR11920">
    <property type="entry name" value="GUANYLYL CYCLASE"/>
    <property type="match status" value="1"/>
</dbReference>
<sequence>MSDLGRRARFFILGILICFLSFFSSCAEAKGKERPKAENGTLDLSSWDFEKDGTVELNGDWRYYWKELIPPKNFQEDLVSDPSGFISIPGVWNGHLLKGEPLPAIGYITYHLRLYLPEHTPDLAIRIDDGQGSAYSLYWNGKLVAYNGHPGPSPEEERPEYLAQTSSVPHSKQVDLVMHISNHYHRNGGFQMPILLGDSSEIFAARDKNRITSAFLAGSLLIMGLYHLGLFLFRKKEMEVLWFSLTSLVITSRVLTSGERFIGEMFRDVPWNFMVRVEYLSFYLGVPFMVMFVRALYPAQFSKTALIVIFTLSLPPCLSIIVLPPALFSYTLPYYQALIVFSGIYGMIMLTIAIFKGLQGAKMMLLGLGIFFACVVNDFIFYQFHIGPGYLTPAGLFLLTFADAATLGRRIATAFNTSEELSVDLEKKVVERTKELAEERDRTDLLLLNILPKPVAEELKSKGSVTPVYYESASILFTDFVGFTKIAAEMLPKDLVEDLHNCFSEFDSIVSRLGLEKLKTIGDSYMCAGGIPNTNSTHAVDNCLAGLEFLKFMNKIAETKSQLGLPFWELRVGVHTGPVTSGVIGSNKFAYDVWGDAVNLASRMESSGKPGHLNISGSTYELVKDFFVCEHRGKVQAKGKGEVDMYFVNSIRPELSVDAKGISPNEKFETLRKELNLKLSAV</sequence>
<evidence type="ECO:0000256" key="13">
    <source>
        <dbReference type="ARBA" id="ARBA00023239"/>
    </source>
</evidence>
<dbReference type="OrthoDB" id="338211at2"/>
<keyword evidence="9" id="KW-0460">Magnesium</keyword>
<dbReference type="Proteomes" id="UP000232196">
    <property type="component" value="Unassembled WGS sequence"/>
</dbReference>
<feature type="transmembrane region" description="Helical" evidence="18">
    <location>
        <begin position="304"/>
        <end position="328"/>
    </location>
</feature>
<evidence type="ECO:0000256" key="10">
    <source>
        <dbReference type="ARBA" id="ARBA00022989"/>
    </source>
</evidence>
<dbReference type="AlphaFoldDB" id="A0A2M9XCI2"/>
<evidence type="ECO:0000256" key="8">
    <source>
        <dbReference type="ARBA" id="ARBA00022840"/>
    </source>
</evidence>
<dbReference type="InterPro" id="IPR018297">
    <property type="entry name" value="A/G_cyclase_CS"/>
</dbReference>
<dbReference type="InterPro" id="IPR011623">
    <property type="entry name" value="7TMR_DISM_rcpt_extracell_dom1"/>
</dbReference>
<evidence type="ECO:0000256" key="2">
    <source>
        <dbReference type="ARBA" id="ARBA00004370"/>
    </source>
</evidence>
<protein>
    <recommendedName>
        <fullName evidence="4">Adenylate cyclase</fullName>
        <ecNumber evidence="3">4.6.1.1</ecNumber>
    </recommendedName>
    <alternativeName>
        <fullName evidence="14">ATP pyrophosphate-lyase</fullName>
    </alternativeName>
    <alternativeName>
        <fullName evidence="15">Adenylyl cyclase</fullName>
    </alternativeName>
</protein>
<dbReference type="GO" id="GO:0046872">
    <property type="term" value="F:metal ion binding"/>
    <property type="evidence" value="ECO:0007669"/>
    <property type="project" value="UniProtKB-KW"/>
</dbReference>
<dbReference type="GO" id="GO:0035556">
    <property type="term" value="P:intracellular signal transduction"/>
    <property type="evidence" value="ECO:0007669"/>
    <property type="project" value="InterPro"/>
</dbReference>
<evidence type="ECO:0000256" key="15">
    <source>
        <dbReference type="ARBA" id="ARBA00032637"/>
    </source>
</evidence>